<keyword evidence="2" id="KW-1185">Reference proteome</keyword>
<dbReference type="EMBL" id="PZQS01000010">
    <property type="protein sequence ID" value="PVD23478.1"/>
    <property type="molecule type" value="Genomic_DNA"/>
</dbReference>
<sequence length="79" mass="8683">MSGPSGLLATCLRNVAEVVPVAELTAPWHTKLKYTDDVTVFPSHADSGYEESKTEINRRNMAMTVEEEGKWISLSTVDA</sequence>
<proteinExistence type="predicted"/>
<gene>
    <name evidence="1" type="ORF">C0Q70_16750</name>
</gene>
<dbReference type="Proteomes" id="UP000245119">
    <property type="component" value="Linkage Group LG10"/>
</dbReference>
<reference evidence="1 2" key="1">
    <citation type="submission" date="2018-04" db="EMBL/GenBank/DDBJ databases">
        <title>The genome of golden apple snail Pomacea canaliculata provides insight into stress tolerance and invasive adaptation.</title>
        <authorList>
            <person name="Liu C."/>
            <person name="Liu B."/>
            <person name="Ren Y."/>
            <person name="Zhang Y."/>
            <person name="Wang H."/>
            <person name="Li S."/>
            <person name="Jiang F."/>
            <person name="Yin L."/>
            <person name="Zhang G."/>
            <person name="Qian W."/>
            <person name="Fan W."/>
        </authorList>
    </citation>
    <scope>NUCLEOTIDE SEQUENCE [LARGE SCALE GENOMIC DNA]</scope>
    <source>
        <strain evidence="1">SZHN2017</strain>
        <tissue evidence="1">Muscle</tissue>
    </source>
</reference>
<evidence type="ECO:0000313" key="1">
    <source>
        <dbReference type="EMBL" id="PVD23478.1"/>
    </source>
</evidence>
<organism evidence="1 2">
    <name type="scientific">Pomacea canaliculata</name>
    <name type="common">Golden apple snail</name>
    <dbReference type="NCBI Taxonomy" id="400727"/>
    <lineage>
        <taxon>Eukaryota</taxon>
        <taxon>Metazoa</taxon>
        <taxon>Spiralia</taxon>
        <taxon>Lophotrochozoa</taxon>
        <taxon>Mollusca</taxon>
        <taxon>Gastropoda</taxon>
        <taxon>Caenogastropoda</taxon>
        <taxon>Architaenioglossa</taxon>
        <taxon>Ampullarioidea</taxon>
        <taxon>Ampullariidae</taxon>
        <taxon>Pomacea</taxon>
    </lineage>
</organism>
<dbReference type="AlphaFoldDB" id="A0A2T7NQN8"/>
<accession>A0A2T7NQN8</accession>
<comment type="caution">
    <text evidence="1">The sequence shown here is derived from an EMBL/GenBank/DDBJ whole genome shotgun (WGS) entry which is preliminary data.</text>
</comment>
<protein>
    <submittedName>
        <fullName evidence="1">Uncharacterized protein</fullName>
    </submittedName>
</protein>
<name>A0A2T7NQN8_POMCA</name>
<evidence type="ECO:0000313" key="2">
    <source>
        <dbReference type="Proteomes" id="UP000245119"/>
    </source>
</evidence>